<organism evidence="2 3">
    <name type="scientific">Kitasatospora acidiphila</name>
    <dbReference type="NCBI Taxonomy" id="2567942"/>
    <lineage>
        <taxon>Bacteria</taxon>
        <taxon>Bacillati</taxon>
        <taxon>Actinomycetota</taxon>
        <taxon>Actinomycetes</taxon>
        <taxon>Kitasatosporales</taxon>
        <taxon>Streptomycetaceae</taxon>
        <taxon>Kitasatospora</taxon>
    </lineage>
</organism>
<dbReference type="InterPro" id="IPR013096">
    <property type="entry name" value="Cupin_2"/>
</dbReference>
<dbReference type="Pfam" id="PF07883">
    <property type="entry name" value="Cupin_2"/>
    <property type="match status" value="1"/>
</dbReference>
<dbReference type="InterPro" id="IPR014710">
    <property type="entry name" value="RmlC-like_jellyroll"/>
</dbReference>
<evidence type="ECO:0000259" key="1">
    <source>
        <dbReference type="Pfam" id="PF07883"/>
    </source>
</evidence>
<sequence length="148" mass="15484">MTDLAMIKPGGGEWLHAPAGSYLVHLSGAQTGGALAVVEYSFPAGAVGAAPHIHHGHAEHFHILEGEVTFDLPDGVSTLGAGGTVSVPIGMAHGFRNTSSAVARCLFLLTPAGYEDYFRDVHRALEAGEPLDPERLAALRAKYATETL</sequence>
<gene>
    <name evidence="2" type="ORF">E6W39_02870</name>
</gene>
<dbReference type="EMBL" id="VIGB01000003">
    <property type="protein sequence ID" value="TQF01373.1"/>
    <property type="molecule type" value="Genomic_DNA"/>
</dbReference>
<keyword evidence="3" id="KW-1185">Reference proteome</keyword>
<dbReference type="PANTHER" id="PTHR36440">
    <property type="entry name" value="PUTATIVE (AFU_ORTHOLOGUE AFUA_8G07350)-RELATED"/>
    <property type="match status" value="1"/>
</dbReference>
<reference evidence="2 3" key="1">
    <citation type="submission" date="2019-06" db="EMBL/GenBank/DDBJ databases">
        <title>Description of Kitasatospora acidophila sp. nov. isolated from pine grove soil, and reclassification of Streptomyces novaecaesareae to Kitasatospora novaeceasareae comb. nov.</title>
        <authorList>
            <person name="Kim M.J."/>
        </authorList>
    </citation>
    <scope>NUCLEOTIDE SEQUENCE [LARGE SCALE GENOMIC DNA]</scope>
    <source>
        <strain evidence="2 3">MMS16-CNU292</strain>
    </source>
</reference>
<dbReference type="InterPro" id="IPR011051">
    <property type="entry name" value="RmlC_Cupin_sf"/>
</dbReference>
<protein>
    <submittedName>
        <fullName evidence="2">Cupin domain-containing protein</fullName>
    </submittedName>
</protein>
<dbReference type="PANTHER" id="PTHR36440:SF1">
    <property type="entry name" value="PUTATIVE (AFU_ORTHOLOGUE AFUA_8G07350)-RELATED"/>
    <property type="match status" value="1"/>
</dbReference>
<dbReference type="InterPro" id="IPR053146">
    <property type="entry name" value="QDO-like"/>
</dbReference>
<proteinExistence type="predicted"/>
<evidence type="ECO:0000313" key="3">
    <source>
        <dbReference type="Proteomes" id="UP000319103"/>
    </source>
</evidence>
<dbReference type="OrthoDB" id="287918at2"/>
<accession>A0A540VX95</accession>
<name>A0A540VX95_9ACTN</name>
<dbReference type="RefSeq" id="WP_141632105.1">
    <property type="nucleotide sequence ID" value="NZ_VIGB01000003.1"/>
</dbReference>
<dbReference type="Gene3D" id="2.60.120.10">
    <property type="entry name" value="Jelly Rolls"/>
    <property type="match status" value="1"/>
</dbReference>
<evidence type="ECO:0000313" key="2">
    <source>
        <dbReference type="EMBL" id="TQF01373.1"/>
    </source>
</evidence>
<comment type="caution">
    <text evidence="2">The sequence shown here is derived from an EMBL/GenBank/DDBJ whole genome shotgun (WGS) entry which is preliminary data.</text>
</comment>
<dbReference type="AlphaFoldDB" id="A0A540VX95"/>
<dbReference type="Proteomes" id="UP000319103">
    <property type="component" value="Unassembled WGS sequence"/>
</dbReference>
<dbReference type="SUPFAM" id="SSF51182">
    <property type="entry name" value="RmlC-like cupins"/>
    <property type="match status" value="1"/>
</dbReference>
<feature type="domain" description="Cupin type-2" evidence="1">
    <location>
        <begin position="40"/>
        <end position="107"/>
    </location>
</feature>